<dbReference type="AlphaFoldDB" id="A0A401Q6Q9"/>
<dbReference type="SUPFAM" id="SSF53300">
    <property type="entry name" value="vWA-like"/>
    <property type="match status" value="1"/>
</dbReference>
<dbReference type="EMBL" id="BFAA01022560">
    <property type="protein sequence ID" value="GCB81058.1"/>
    <property type="molecule type" value="Genomic_DNA"/>
</dbReference>
<reference evidence="3 4" key="1">
    <citation type="journal article" date="2018" name="Nat. Ecol. Evol.">
        <title>Shark genomes provide insights into elasmobranch evolution and the origin of vertebrates.</title>
        <authorList>
            <person name="Hara Y"/>
            <person name="Yamaguchi K"/>
            <person name="Onimaru K"/>
            <person name="Kadota M"/>
            <person name="Koyanagi M"/>
            <person name="Keeley SD"/>
            <person name="Tatsumi K"/>
            <person name="Tanaka K"/>
            <person name="Motone F"/>
            <person name="Kageyama Y"/>
            <person name="Nozu R"/>
            <person name="Adachi N"/>
            <person name="Nishimura O"/>
            <person name="Nakagawa R"/>
            <person name="Tanegashima C"/>
            <person name="Kiyatake I"/>
            <person name="Matsumoto R"/>
            <person name="Murakumo K"/>
            <person name="Nishida K"/>
            <person name="Terakita A"/>
            <person name="Kuratani S"/>
            <person name="Sato K"/>
            <person name="Hyodo S Kuraku.S."/>
        </authorList>
    </citation>
    <scope>NUCLEOTIDE SEQUENCE [LARGE SCALE GENOMIC DNA]</scope>
</reference>
<proteinExistence type="predicted"/>
<dbReference type="Pfam" id="PF00092">
    <property type="entry name" value="VWA"/>
    <property type="match status" value="1"/>
</dbReference>
<accession>A0A401Q6Q9</accession>
<dbReference type="Gene3D" id="3.40.50.410">
    <property type="entry name" value="von Willebrand factor, type A domain"/>
    <property type="match status" value="1"/>
</dbReference>
<dbReference type="PRINTS" id="PR00453">
    <property type="entry name" value="VWFADOMAIN"/>
</dbReference>
<evidence type="ECO:0000313" key="4">
    <source>
        <dbReference type="Proteomes" id="UP000288216"/>
    </source>
</evidence>
<sequence>CKADIAFLLDGSWNLGRRRFNLQKNFVVRVTSLLGVGLQGPLVGIVQVSENPKTEFILKEFTNSKDVISAIKNVTYRGGSTNVGE</sequence>
<name>A0A401Q6Q9_SCYTO</name>
<feature type="domain" description="VWFA" evidence="2">
    <location>
        <begin position="4"/>
        <end position="85"/>
    </location>
</feature>
<comment type="caution">
    <text evidence="3">The sequence shown here is derived from an EMBL/GenBank/DDBJ whole genome shotgun (WGS) entry which is preliminary data.</text>
</comment>
<dbReference type="InterPro" id="IPR036465">
    <property type="entry name" value="vWFA_dom_sf"/>
</dbReference>
<dbReference type="PROSITE" id="PS50234">
    <property type="entry name" value="VWFA"/>
    <property type="match status" value="1"/>
</dbReference>
<dbReference type="InterPro" id="IPR002035">
    <property type="entry name" value="VWF_A"/>
</dbReference>
<dbReference type="STRING" id="75743.A0A401Q6Q9"/>
<gene>
    <name evidence="3" type="ORF">scyTo_0022455</name>
</gene>
<dbReference type="PANTHER" id="PTHR24020">
    <property type="entry name" value="COLLAGEN ALPHA"/>
    <property type="match status" value="1"/>
</dbReference>
<evidence type="ECO:0000259" key="2">
    <source>
        <dbReference type="PROSITE" id="PS50234"/>
    </source>
</evidence>
<dbReference type="PANTHER" id="PTHR24020:SF36">
    <property type="entry name" value="COCHLIN"/>
    <property type="match status" value="1"/>
</dbReference>
<protein>
    <recommendedName>
        <fullName evidence="2">VWFA domain-containing protein</fullName>
    </recommendedName>
</protein>
<keyword evidence="4" id="KW-1185">Reference proteome</keyword>
<keyword evidence="1" id="KW-0677">Repeat</keyword>
<dbReference type="Proteomes" id="UP000288216">
    <property type="component" value="Unassembled WGS sequence"/>
</dbReference>
<evidence type="ECO:0000313" key="3">
    <source>
        <dbReference type="EMBL" id="GCB81058.1"/>
    </source>
</evidence>
<organism evidence="3 4">
    <name type="scientific">Scyliorhinus torazame</name>
    <name type="common">Cloudy catshark</name>
    <name type="synonym">Catulus torazame</name>
    <dbReference type="NCBI Taxonomy" id="75743"/>
    <lineage>
        <taxon>Eukaryota</taxon>
        <taxon>Metazoa</taxon>
        <taxon>Chordata</taxon>
        <taxon>Craniata</taxon>
        <taxon>Vertebrata</taxon>
        <taxon>Chondrichthyes</taxon>
        <taxon>Elasmobranchii</taxon>
        <taxon>Galeomorphii</taxon>
        <taxon>Galeoidea</taxon>
        <taxon>Carcharhiniformes</taxon>
        <taxon>Scyliorhinidae</taxon>
        <taxon>Scyliorhinus</taxon>
    </lineage>
</organism>
<dbReference type="InterPro" id="IPR050525">
    <property type="entry name" value="ECM_Assembly_Org"/>
</dbReference>
<dbReference type="OrthoDB" id="10256829at2759"/>
<feature type="non-terminal residue" evidence="3">
    <location>
        <position position="1"/>
    </location>
</feature>
<evidence type="ECO:0000256" key="1">
    <source>
        <dbReference type="ARBA" id="ARBA00022737"/>
    </source>
</evidence>